<protein>
    <submittedName>
        <fullName evidence="2">Uncharacterized protein</fullName>
    </submittedName>
</protein>
<evidence type="ECO:0000313" key="2">
    <source>
        <dbReference type="EMBL" id="TMQ50199.1"/>
    </source>
</evidence>
<evidence type="ECO:0000313" key="3">
    <source>
        <dbReference type="Proteomes" id="UP000320184"/>
    </source>
</evidence>
<feature type="region of interest" description="Disordered" evidence="1">
    <location>
        <begin position="36"/>
        <end position="67"/>
    </location>
</feature>
<proteinExistence type="predicted"/>
<evidence type="ECO:0000256" key="1">
    <source>
        <dbReference type="SAM" id="MobiDB-lite"/>
    </source>
</evidence>
<dbReference type="AlphaFoldDB" id="A0A538SFQ2"/>
<dbReference type="EMBL" id="VBOT01000104">
    <property type="protein sequence ID" value="TMQ50199.1"/>
    <property type="molecule type" value="Genomic_DNA"/>
</dbReference>
<reference evidence="2 3" key="1">
    <citation type="journal article" date="2019" name="Nat. Microbiol.">
        <title>Mediterranean grassland soil C-N compound turnover is dependent on rainfall and depth, and is mediated by genomically divergent microorganisms.</title>
        <authorList>
            <person name="Diamond S."/>
            <person name="Andeer P.F."/>
            <person name="Li Z."/>
            <person name="Crits-Christoph A."/>
            <person name="Burstein D."/>
            <person name="Anantharaman K."/>
            <person name="Lane K.R."/>
            <person name="Thomas B.C."/>
            <person name="Pan C."/>
            <person name="Northen T.R."/>
            <person name="Banfield J.F."/>
        </authorList>
    </citation>
    <scope>NUCLEOTIDE SEQUENCE [LARGE SCALE GENOMIC DNA]</scope>
    <source>
        <strain evidence="2">WS_3</strain>
    </source>
</reference>
<sequence>MEVRRLLMEALLSDREFTEAFIGRMMERPEWRTAVQKELAQASKDGTSMSRGRTTDRKQDPQEEERRIRVTVDEEGFHPPRSWLRLGYP</sequence>
<feature type="compositionally biased region" description="Basic and acidic residues" evidence="1">
    <location>
        <begin position="53"/>
        <end position="67"/>
    </location>
</feature>
<accession>A0A538SFQ2</accession>
<dbReference type="Proteomes" id="UP000320184">
    <property type="component" value="Unassembled WGS sequence"/>
</dbReference>
<comment type="caution">
    <text evidence="2">The sequence shown here is derived from an EMBL/GenBank/DDBJ whole genome shotgun (WGS) entry which is preliminary data.</text>
</comment>
<name>A0A538SFQ2_UNCEI</name>
<organism evidence="2 3">
    <name type="scientific">Eiseniibacteriota bacterium</name>
    <dbReference type="NCBI Taxonomy" id="2212470"/>
    <lineage>
        <taxon>Bacteria</taxon>
        <taxon>Candidatus Eiseniibacteriota</taxon>
    </lineage>
</organism>
<gene>
    <name evidence="2" type="ORF">E6K73_08295</name>
</gene>